<dbReference type="InterPro" id="IPR000326">
    <property type="entry name" value="PAP2/HPO"/>
</dbReference>
<feature type="chain" id="PRO_5015599463" evidence="1">
    <location>
        <begin position="26"/>
        <end position="192"/>
    </location>
</feature>
<proteinExistence type="predicted"/>
<dbReference type="PANTHER" id="PTHR14969:SF13">
    <property type="entry name" value="AT30094P"/>
    <property type="match status" value="1"/>
</dbReference>
<evidence type="ECO:0000313" key="4">
    <source>
        <dbReference type="Proteomes" id="UP000238937"/>
    </source>
</evidence>
<evidence type="ECO:0000313" key="3">
    <source>
        <dbReference type="EMBL" id="PSB48345.1"/>
    </source>
</evidence>
<reference evidence="3 4" key="1">
    <citation type="submission" date="2018-03" db="EMBL/GenBank/DDBJ databases">
        <title>The ancient ancestry and fast evolution of plastids.</title>
        <authorList>
            <person name="Moore K.R."/>
            <person name="Magnabosco C."/>
            <person name="Momper L."/>
            <person name="Gold D.A."/>
            <person name="Bosak T."/>
            <person name="Fournier G.P."/>
        </authorList>
    </citation>
    <scope>NUCLEOTIDE SEQUENCE [LARGE SCALE GENOMIC DNA]</scope>
    <source>
        <strain evidence="3 4">CCALA 037</strain>
    </source>
</reference>
<dbReference type="SUPFAM" id="SSF48317">
    <property type="entry name" value="Acid phosphatase/Vanadium-dependent haloperoxidase"/>
    <property type="match status" value="1"/>
</dbReference>
<evidence type="ECO:0000256" key="1">
    <source>
        <dbReference type="SAM" id="SignalP"/>
    </source>
</evidence>
<dbReference type="OrthoDB" id="9789113at2"/>
<dbReference type="InterPro" id="IPR036938">
    <property type="entry name" value="PAP2/HPO_sf"/>
</dbReference>
<dbReference type="Gene3D" id="1.20.144.10">
    <property type="entry name" value="Phosphatidic acid phosphatase type 2/haloperoxidase"/>
    <property type="match status" value="1"/>
</dbReference>
<dbReference type="AlphaFoldDB" id="A0A2T1FTM1"/>
<evidence type="ECO:0000259" key="2">
    <source>
        <dbReference type="SMART" id="SM00014"/>
    </source>
</evidence>
<name>A0A2T1FTM1_9CYAN</name>
<sequence length="192" mass="20409">MSWKHKLAAATIVVSGMSITPSVQAQTANRGFSDFVSGPGTILYLGGGSLLPLLTDGADGGQRTLRIIDAVGTSAALCYGLKGVISSPRPDNERELDSFPSCHATTAFALARVQSHYHPDYAILWYGGAALIGYSRIDLNRHRVIDVLVGAGLGYLVGEIELGQKRGLLLFPLIRQDAQGNTILGLQVKGEF</sequence>
<feature type="domain" description="Phosphatidic acid phosphatase type 2/haloperoxidase" evidence="2">
    <location>
        <begin position="65"/>
        <end position="162"/>
    </location>
</feature>
<keyword evidence="1" id="KW-0732">Signal</keyword>
<gene>
    <name evidence="3" type="ORF">C7B77_23920</name>
</gene>
<accession>A0A2T1FTM1</accession>
<feature type="signal peptide" evidence="1">
    <location>
        <begin position="1"/>
        <end position="25"/>
    </location>
</feature>
<dbReference type="Pfam" id="PF01569">
    <property type="entry name" value="PAP2"/>
    <property type="match status" value="1"/>
</dbReference>
<dbReference type="EMBL" id="PVWO01000443">
    <property type="protein sequence ID" value="PSB48345.1"/>
    <property type="molecule type" value="Genomic_DNA"/>
</dbReference>
<dbReference type="PANTHER" id="PTHR14969">
    <property type="entry name" value="SPHINGOSINE-1-PHOSPHATE PHOSPHOHYDROLASE"/>
    <property type="match status" value="1"/>
</dbReference>
<dbReference type="Proteomes" id="UP000238937">
    <property type="component" value="Unassembled WGS sequence"/>
</dbReference>
<protein>
    <submittedName>
        <fullName evidence="3">Phosphatase PAP2 family protein</fullName>
    </submittedName>
</protein>
<dbReference type="RefSeq" id="WP_106310805.1">
    <property type="nucleotide sequence ID" value="NZ_PVWO01000443.1"/>
</dbReference>
<dbReference type="SMART" id="SM00014">
    <property type="entry name" value="acidPPc"/>
    <property type="match status" value="1"/>
</dbReference>
<organism evidence="3 4">
    <name type="scientific">Chamaesiphon polymorphus CCALA 037</name>
    <dbReference type="NCBI Taxonomy" id="2107692"/>
    <lineage>
        <taxon>Bacteria</taxon>
        <taxon>Bacillati</taxon>
        <taxon>Cyanobacteriota</taxon>
        <taxon>Cyanophyceae</taxon>
        <taxon>Gomontiellales</taxon>
        <taxon>Chamaesiphonaceae</taxon>
        <taxon>Chamaesiphon</taxon>
    </lineage>
</organism>
<keyword evidence="4" id="KW-1185">Reference proteome</keyword>
<comment type="caution">
    <text evidence="3">The sequence shown here is derived from an EMBL/GenBank/DDBJ whole genome shotgun (WGS) entry which is preliminary data.</text>
</comment>